<proteinExistence type="predicted"/>
<organism evidence="1 2">
    <name type="scientific">Tanacetum coccineum</name>
    <dbReference type="NCBI Taxonomy" id="301880"/>
    <lineage>
        <taxon>Eukaryota</taxon>
        <taxon>Viridiplantae</taxon>
        <taxon>Streptophyta</taxon>
        <taxon>Embryophyta</taxon>
        <taxon>Tracheophyta</taxon>
        <taxon>Spermatophyta</taxon>
        <taxon>Magnoliopsida</taxon>
        <taxon>eudicotyledons</taxon>
        <taxon>Gunneridae</taxon>
        <taxon>Pentapetalae</taxon>
        <taxon>asterids</taxon>
        <taxon>campanulids</taxon>
        <taxon>Asterales</taxon>
        <taxon>Asteraceae</taxon>
        <taxon>Asteroideae</taxon>
        <taxon>Anthemideae</taxon>
        <taxon>Anthemidinae</taxon>
        <taxon>Tanacetum</taxon>
    </lineage>
</organism>
<dbReference type="EMBL" id="BQNB010021056">
    <property type="protein sequence ID" value="GJU02409.1"/>
    <property type="molecule type" value="Genomic_DNA"/>
</dbReference>
<gene>
    <name evidence="1" type="ORF">Tco_1112747</name>
</gene>
<dbReference type="Proteomes" id="UP001151760">
    <property type="component" value="Unassembled WGS sequence"/>
</dbReference>
<name>A0ABQ5IQE8_9ASTR</name>
<reference evidence="1" key="2">
    <citation type="submission" date="2022-01" db="EMBL/GenBank/DDBJ databases">
        <authorList>
            <person name="Yamashiro T."/>
            <person name="Shiraishi A."/>
            <person name="Satake H."/>
            <person name="Nakayama K."/>
        </authorList>
    </citation>
    <scope>NUCLEOTIDE SEQUENCE</scope>
</reference>
<evidence type="ECO:0000313" key="2">
    <source>
        <dbReference type="Proteomes" id="UP001151760"/>
    </source>
</evidence>
<keyword evidence="2" id="KW-1185">Reference proteome</keyword>
<comment type="caution">
    <text evidence="1">The sequence shown here is derived from an EMBL/GenBank/DDBJ whole genome shotgun (WGS) entry which is preliminary data.</text>
</comment>
<accession>A0ABQ5IQE8</accession>
<evidence type="ECO:0000313" key="1">
    <source>
        <dbReference type="EMBL" id="GJU02409.1"/>
    </source>
</evidence>
<reference evidence="1" key="1">
    <citation type="journal article" date="2022" name="Int. J. Mol. Sci.">
        <title>Draft Genome of Tanacetum Coccineum: Genomic Comparison of Closely Related Tanacetum-Family Plants.</title>
        <authorList>
            <person name="Yamashiro T."/>
            <person name="Shiraishi A."/>
            <person name="Nakayama K."/>
            <person name="Satake H."/>
        </authorList>
    </citation>
    <scope>NUCLEOTIDE SEQUENCE</scope>
</reference>
<protein>
    <submittedName>
        <fullName evidence="1">Uncharacterized protein</fullName>
    </submittedName>
</protein>
<sequence>MRFLILESESSLFSLCRLKNSSKIDHGSSFNSFIELLVITPLVLRSKSANALRHPIGLVFKFDREDDMPFCTRAYRSAPGLWVSECSKKVP</sequence>